<dbReference type="InterPro" id="IPR002043">
    <property type="entry name" value="UDG_fam1"/>
</dbReference>
<dbReference type="NCBIfam" id="NF003592">
    <property type="entry name" value="PRK05254.1-5"/>
    <property type="match status" value="1"/>
</dbReference>
<dbReference type="HAMAP" id="MF_00148">
    <property type="entry name" value="UDG"/>
    <property type="match status" value="1"/>
</dbReference>
<dbReference type="PANTHER" id="PTHR11264:SF0">
    <property type="entry name" value="URACIL-DNA GLYCOSYLASE"/>
    <property type="match status" value="1"/>
</dbReference>
<dbReference type="SMART" id="SM00986">
    <property type="entry name" value="UDG"/>
    <property type="match status" value="1"/>
</dbReference>
<dbReference type="InterPro" id="IPR005122">
    <property type="entry name" value="Uracil-DNA_glycosylase-like"/>
</dbReference>
<sequence length="220" mass="24472">MNQVAILPGQLFKQLHLDWQEALSDLEEHIDLIEATIDKSSVTPEFGSIFRALNVPLSTVKVVIFGQDPYPTAGVAQGLAFSAPSDIVRVPASLKNIFAELHSDLAKPLRSNPDLSDWADQGVLLLNRILTTETKNSLAHANLKWEKVTDRVAEVLGKCDVVAVCWGNYAQEVSHFFEKEWLVCSAHPSPLSAYRGFFGSKPFSKVNYILEKNDIQPVIW</sequence>
<organism evidence="6">
    <name type="scientific">freshwater metagenome</name>
    <dbReference type="NCBI Taxonomy" id="449393"/>
    <lineage>
        <taxon>unclassified sequences</taxon>
        <taxon>metagenomes</taxon>
        <taxon>ecological metagenomes</taxon>
    </lineage>
</organism>
<dbReference type="SUPFAM" id="SSF52141">
    <property type="entry name" value="Uracil-DNA glycosylase-like"/>
    <property type="match status" value="1"/>
</dbReference>
<name>A0A6J6DE19_9ZZZZ</name>
<dbReference type="AlphaFoldDB" id="A0A6J6DE19"/>
<reference evidence="6" key="1">
    <citation type="submission" date="2020-05" db="EMBL/GenBank/DDBJ databases">
        <authorList>
            <person name="Chiriac C."/>
            <person name="Salcher M."/>
            <person name="Ghai R."/>
            <person name="Kavagutti S V."/>
        </authorList>
    </citation>
    <scope>NUCLEOTIDE SEQUENCE</scope>
</reference>
<dbReference type="PROSITE" id="PS00130">
    <property type="entry name" value="U_DNA_GLYCOSYLASE"/>
    <property type="match status" value="1"/>
</dbReference>
<dbReference type="NCBIfam" id="NF003588">
    <property type="entry name" value="PRK05254.1-1"/>
    <property type="match status" value="1"/>
</dbReference>
<evidence type="ECO:0000256" key="2">
    <source>
        <dbReference type="ARBA" id="ARBA00022763"/>
    </source>
</evidence>
<evidence type="ECO:0000313" key="6">
    <source>
        <dbReference type="EMBL" id="CAB4561435.1"/>
    </source>
</evidence>
<evidence type="ECO:0000256" key="1">
    <source>
        <dbReference type="ARBA" id="ARBA00008184"/>
    </source>
</evidence>
<dbReference type="InterPro" id="IPR036895">
    <property type="entry name" value="Uracil-DNA_glycosylase-like_sf"/>
</dbReference>
<feature type="domain" description="Uracil-DNA glycosylase-like" evidence="5">
    <location>
        <begin position="53"/>
        <end position="210"/>
    </location>
</feature>
<proteinExistence type="inferred from homology"/>
<evidence type="ECO:0000256" key="3">
    <source>
        <dbReference type="ARBA" id="ARBA00022801"/>
    </source>
</evidence>
<dbReference type="Pfam" id="PF03167">
    <property type="entry name" value="UDG"/>
    <property type="match status" value="1"/>
</dbReference>
<dbReference type="Gene3D" id="3.40.470.10">
    <property type="entry name" value="Uracil-DNA glycosylase-like domain"/>
    <property type="match status" value="1"/>
</dbReference>
<evidence type="ECO:0000259" key="5">
    <source>
        <dbReference type="SMART" id="SM00986"/>
    </source>
</evidence>
<accession>A0A6J6DE19</accession>
<dbReference type="PANTHER" id="PTHR11264">
    <property type="entry name" value="URACIL-DNA GLYCOSYLASE"/>
    <property type="match status" value="1"/>
</dbReference>
<dbReference type="GO" id="GO:0097510">
    <property type="term" value="P:base-excision repair, AP site formation via deaminated base removal"/>
    <property type="evidence" value="ECO:0007669"/>
    <property type="project" value="TreeGrafter"/>
</dbReference>
<dbReference type="SMART" id="SM00987">
    <property type="entry name" value="UreE_C"/>
    <property type="match status" value="1"/>
</dbReference>
<comment type="similarity">
    <text evidence="1">Belongs to the uracil-DNA glycosylase (UDG) superfamily. UNG family.</text>
</comment>
<dbReference type="EMBL" id="CAEZTN010000001">
    <property type="protein sequence ID" value="CAB4561435.1"/>
    <property type="molecule type" value="Genomic_DNA"/>
</dbReference>
<keyword evidence="3" id="KW-0378">Hydrolase</keyword>
<gene>
    <name evidence="6" type="ORF">UFOPK1689_00051</name>
</gene>
<evidence type="ECO:0000256" key="4">
    <source>
        <dbReference type="ARBA" id="ARBA00023204"/>
    </source>
</evidence>
<dbReference type="InterPro" id="IPR018085">
    <property type="entry name" value="Ura-DNA_Glyclase_AS"/>
</dbReference>
<dbReference type="GO" id="GO:0004844">
    <property type="term" value="F:uracil DNA N-glycosylase activity"/>
    <property type="evidence" value="ECO:0007669"/>
    <property type="project" value="InterPro"/>
</dbReference>
<keyword evidence="2" id="KW-0227">DNA damage</keyword>
<protein>
    <submittedName>
        <fullName evidence="6">Unannotated protein</fullName>
    </submittedName>
</protein>
<dbReference type="CDD" id="cd10027">
    <property type="entry name" value="UDG-F1-like"/>
    <property type="match status" value="1"/>
</dbReference>
<keyword evidence="4" id="KW-0234">DNA repair</keyword>